<gene>
    <name evidence="3" type="ORF">ERS013201_01270</name>
</gene>
<sequence length="258" mass="29115">MLEQMHIKYGHFSISFCASLLIPNDKYARESTMKLGKPLPNINEKNNFIYLTLALIMLLISSALVQLLQDNAMDYVMQGIIVVIFIVCFVSLHFDRKWTHFLRGLALVWVGAIVTQHLFYIKEMNILMLALIFVFFYGTFQSLVRQILFSGKIDTNKLIGSLALFLLLGLMWAVAYLLLLELDPQAFHGLQAIPWADNFSNSAYFSFVTLTTLGYGDISPVTPIAKTLVYLESVVGVFYMAVVVSSLVSSNLDGKHHQ</sequence>
<evidence type="ECO:0000256" key="1">
    <source>
        <dbReference type="SAM" id="Phobius"/>
    </source>
</evidence>
<feature type="domain" description="Potassium channel" evidence="2">
    <location>
        <begin position="179"/>
        <end position="248"/>
    </location>
</feature>
<reference evidence="3 4" key="1">
    <citation type="submission" date="2015-07" db="EMBL/GenBank/DDBJ databases">
        <authorList>
            <consortium name="Pathogen Informatics"/>
        </authorList>
    </citation>
    <scope>NUCLEOTIDE SEQUENCE [LARGE SCALE GENOMIC DNA]</scope>
    <source>
        <strain evidence="3 4">A325</strain>
    </source>
</reference>
<feature type="transmembrane region" description="Helical" evidence="1">
    <location>
        <begin position="48"/>
        <end position="69"/>
    </location>
</feature>
<feature type="transmembrane region" description="Helical" evidence="1">
    <location>
        <begin position="126"/>
        <end position="144"/>
    </location>
</feature>
<evidence type="ECO:0000313" key="3">
    <source>
        <dbReference type="EMBL" id="CSB90266.1"/>
    </source>
</evidence>
<name>A0A655WJ50_VIBCL</name>
<dbReference type="Pfam" id="PF07885">
    <property type="entry name" value="Ion_trans_2"/>
    <property type="match status" value="1"/>
</dbReference>
<keyword evidence="1" id="KW-1133">Transmembrane helix</keyword>
<organism evidence="3 4">
    <name type="scientific">Vibrio cholerae</name>
    <dbReference type="NCBI Taxonomy" id="666"/>
    <lineage>
        <taxon>Bacteria</taxon>
        <taxon>Pseudomonadati</taxon>
        <taxon>Pseudomonadota</taxon>
        <taxon>Gammaproteobacteria</taxon>
        <taxon>Vibrionales</taxon>
        <taxon>Vibrionaceae</taxon>
        <taxon>Vibrio</taxon>
    </lineage>
</organism>
<keyword evidence="3" id="KW-0813">Transport</keyword>
<accession>A0A655WJ50</accession>
<dbReference type="GO" id="GO:0034220">
    <property type="term" value="P:monoatomic ion transmembrane transport"/>
    <property type="evidence" value="ECO:0007669"/>
    <property type="project" value="UniProtKB-KW"/>
</dbReference>
<keyword evidence="1" id="KW-0812">Transmembrane</keyword>
<dbReference type="SUPFAM" id="SSF81324">
    <property type="entry name" value="Voltage-gated potassium channels"/>
    <property type="match status" value="1"/>
</dbReference>
<feature type="transmembrane region" description="Helical" evidence="1">
    <location>
        <begin position="228"/>
        <end position="248"/>
    </location>
</feature>
<keyword evidence="1" id="KW-0472">Membrane</keyword>
<keyword evidence="3" id="KW-0407">Ion channel</keyword>
<evidence type="ECO:0000259" key="2">
    <source>
        <dbReference type="Pfam" id="PF07885"/>
    </source>
</evidence>
<proteinExistence type="predicted"/>
<dbReference type="Gene3D" id="1.10.287.70">
    <property type="match status" value="1"/>
</dbReference>
<dbReference type="EMBL" id="CWQJ01000006">
    <property type="protein sequence ID" value="CSB90266.1"/>
    <property type="molecule type" value="Genomic_DNA"/>
</dbReference>
<feature type="transmembrane region" description="Helical" evidence="1">
    <location>
        <begin position="156"/>
        <end position="179"/>
    </location>
</feature>
<dbReference type="InterPro" id="IPR013099">
    <property type="entry name" value="K_chnl_dom"/>
</dbReference>
<keyword evidence="3" id="KW-0406">Ion transport</keyword>
<feature type="transmembrane region" description="Helical" evidence="1">
    <location>
        <begin position="101"/>
        <end position="120"/>
    </location>
</feature>
<dbReference type="AlphaFoldDB" id="A0A655WJ50"/>
<feature type="transmembrane region" description="Helical" evidence="1">
    <location>
        <begin position="75"/>
        <end position="94"/>
    </location>
</feature>
<evidence type="ECO:0000313" key="4">
    <source>
        <dbReference type="Proteomes" id="UP000046067"/>
    </source>
</evidence>
<dbReference type="Proteomes" id="UP000046067">
    <property type="component" value="Unassembled WGS sequence"/>
</dbReference>
<protein>
    <submittedName>
        <fullName evidence="3">Potassium channel protein</fullName>
    </submittedName>
</protein>